<name>A0A0N0BDI0_9HYME</name>
<dbReference type="Gene3D" id="2.40.50.90">
    <property type="match status" value="7"/>
</dbReference>
<dbReference type="STRING" id="166423.A0A0N0BDI0"/>
<proteinExistence type="predicted"/>
<feature type="domain" description="Tudor" evidence="2">
    <location>
        <begin position="936"/>
        <end position="993"/>
    </location>
</feature>
<dbReference type="Pfam" id="PF00567">
    <property type="entry name" value="TUDOR"/>
    <property type="match status" value="10"/>
</dbReference>
<dbReference type="EMBL" id="KQ435875">
    <property type="protein sequence ID" value="KOX70198.1"/>
    <property type="molecule type" value="Genomic_DNA"/>
</dbReference>
<dbReference type="InterPro" id="IPR035437">
    <property type="entry name" value="SNase_OB-fold_sf"/>
</dbReference>
<feature type="domain" description="Tudor" evidence="2">
    <location>
        <begin position="1932"/>
        <end position="1990"/>
    </location>
</feature>
<dbReference type="InterPro" id="IPR002999">
    <property type="entry name" value="Tudor"/>
</dbReference>
<reference evidence="3 4" key="1">
    <citation type="submission" date="2015-07" db="EMBL/GenBank/DDBJ databases">
        <title>The genome of Melipona quadrifasciata.</title>
        <authorList>
            <person name="Pan H."/>
            <person name="Kapheim K."/>
        </authorList>
    </citation>
    <scope>NUCLEOTIDE SEQUENCE [LARGE SCALE GENOMIC DNA]</scope>
    <source>
        <strain evidence="3">0111107301</strain>
        <tissue evidence="3">Whole body</tissue>
    </source>
</reference>
<dbReference type="GO" id="GO:0005737">
    <property type="term" value="C:cytoplasm"/>
    <property type="evidence" value="ECO:0007669"/>
    <property type="project" value="UniProtKB-ARBA"/>
</dbReference>
<dbReference type="PANTHER" id="PTHR22948">
    <property type="entry name" value="TUDOR DOMAIN CONTAINING PROTEIN"/>
    <property type="match status" value="1"/>
</dbReference>
<dbReference type="FunFam" id="2.30.30.140:FF:000018">
    <property type="entry name" value="Serine/threonine-protein kinase 31"/>
    <property type="match status" value="3"/>
</dbReference>
<feature type="domain" description="Tudor" evidence="2">
    <location>
        <begin position="61"/>
        <end position="119"/>
    </location>
</feature>
<feature type="compositionally biased region" description="Polar residues" evidence="1">
    <location>
        <begin position="2473"/>
        <end position="2484"/>
    </location>
</feature>
<dbReference type="Gene3D" id="2.30.30.140">
    <property type="match status" value="10"/>
</dbReference>
<feature type="domain" description="Tudor" evidence="2">
    <location>
        <begin position="319"/>
        <end position="377"/>
    </location>
</feature>
<feature type="domain" description="Tudor" evidence="2">
    <location>
        <begin position="1740"/>
        <end position="1800"/>
    </location>
</feature>
<dbReference type="PROSITE" id="PS50304">
    <property type="entry name" value="TUDOR"/>
    <property type="match status" value="10"/>
</dbReference>
<keyword evidence="4" id="KW-1185">Reference proteome</keyword>
<sequence>MNIQQSTDLIIFVTHVEAEDIFLKIWGQVDKNSATCVERMILPLVEQFARSPGCVGPQLAKLGINALCCARFQNEGYYRAKVINIRADGMVVLQFIDYGNIEVLPPKEVHLLENISGSESLQSFPPVAFDFTLMHVLPINNVWDNKVIESIKKTLWYNEYKILIHSVVNNHRLIKLWYNNEDFSELLIKRHMAVRTTIQEMFRSKCIQQSQVPIYQQSKCLISNTCAMTPVHDGNEMHGFPRNVPLCCAAQKHMMQSSLQEALVFKSRVLDVPSKHDVYVSFVEDGPHKFSVQLQSTSQILSMLMREINSHPLEPLQEPPLPGSVCLGRYTQDKVLCRAVVMSVMENKCKLYYVDFGHTEILSYTDIFQLPPHFINPRVLSIRFTLSGVHELNVTDKMKEYFKQIVSGKLLVLHVRLPEGPPLVQYGDLYDNGKNIKDILREAFPTQIIVSSVHSSFAYQEPKELSKGAREIVYISFVESYRKFFVQIENYISSLELIMNSLADFCTTAPTLNLAQLKIGLPCAALYDNQWYRAQILDVNADNIKVLYVDYGNEEIVTLMSLRLIRDDLVKKLPAQAIKCTLNDWELLPCTEEIQNQFELLTLEKRLHLRVVDLTLDGIVVDLYEPEQNKNIKSQMLNLIENEKKTIRKSLNYQNVENQHSTKMASKRKIDQRSYIKLPMNLVQQWKNEINIKAIREDTNKWHKKNQSELKWAQTHDSTIQEKNKFKTWKNDSNESNNWNAKWNDKHNYNDSFKTGKGTKGSKNKISVKSHSSDKSWSDRDSDTSSKDSGKHGKSSVNRGSSKHESIFGRTQSNKFNDRNDGNYKSGKRETNSNSYHGNKIKERKGQGYRLTQNKSIVNFVFGKEEQKHNTMKSKTEFHIPCHNITIGTKKTCEVVFTNSLSDFFIQFNDYTALDSMMERIALIYETGGELIKKSDMLCGTYCIAQYSDLKWYRAVIKSIEESNATIQFIDYGNTETVELNKIKSIQKEFLELPIQAVNCKLFGVKNNLDTYKTKRIFEHAVFRKILEAEFITEENGIYSVLLRVAIDPTNTFINQEFCEDIDLLKAKEEIMSNRITTFNITQFNKSDYISLDAKWTTISHTPETRKDVIITWFINPHNFYCQILDNENEFRTMMNEIQKIYVGREPVSHTLQVGSPVIAIFSDDGALYRAEVIELNKLNGHLIQYIDFGNSAIVDPQNIYPVEKKFMHLPKQAFQCSLLNIAPFNGLDWSEVNTEVIDNCFNAENYECVFHNIKNNKYLISLITNRKDVANMLVEQNLALFISKTQINADIEENNTSIPKSCDIERVDINILKNQTLRVNMSSVNPSAYKFYIQIPSATEKCENIINTYMADKDPKVMQRLSIHEICLGIGCLVCSNGVWRRAVISSHSQSTGCYVKFIDTGACDEIFSNSILALPGELSVMQNQAIECTLLDKINYTILQQYLGCEVIMYVDKIDNNRLIVKLFDSYGIEIEVFDEFLFESTSPLCLMPILSFTYKVSVSYADYFEIWLKRNTDHTLEKQLREALDRYYSNPESHYYDQKLLDQEQDILCVAKSIDGHWYRARIVEFCDNDVVCVKFIDYGCNEEIHEDKLRRISPRFYLPYQLAINVSLPVQLKDSIEPDEQSNILQNYLYNKDFTAVFNHDGENWIVELLHDGEKISDKFRSLNLIEEDKEQEISGMRKEPQIHNMTIGCKYNVSVSHMDSPSQFWLQYADDATDLSNKQNELQDQVSTFLEIDGILEEGSLCVAVYTIDNLWYRAQVLDADEDITTVRFIDYGNTDVIDNKSGNIRQIPNSWREIKEYAVKCRLDVIPVDSEDWNVTTCEKFENLVTSAKSLQALVIANSVPKRVDLLIDDKSVSETLVENCHAVKIHTEEELIDEIIDLELDPYSAFVSHINSPNEFWVQEEKSVGNLEIMTDRFIVAHMFPKVDEIKENLLCVAKYPEDQYWYRARVVSHSDNAIRVIYIDYGNSATSNEIRAIPPDLADIPPLSRKCRLVMPEGITEWSEKACEEFITLAADGATIFLLDVIEEDETSLVKLTLDGKNVTDILANFCERYLPIIEERLPPLGEENSPNVFVSRINSPEEFWIQTETSETDLNTMFERLEAAPSFLPLSTFEIGTICAANYSEDGQWYRAQILSHSEKGTEVQYIDYGNTEITNETRMLPTDIINIPPLAKCCALQKPGSIGFWPSSACKLFKELATEETMFQFEILDDTSYPVYVKLSLNGKDVVDILMENISEDAAIEEENLHNDINDENNSYLDTNFVVELTVDEIVQNMKVDEQEEDEDTFNSHNHTIEMCDKNNSDETIGKNIEQVKIQVETESYNYENEIRDIEVDTEKNKIKGEIKDANEKVSLNTTEEVSLNTILDSPDIKNELKDRDMDEMETYKSSTDENKEYDKDCITEDTNEANADITDPKSSDINSVNEKVSSSLKSTEITSNESKVTDRKNDNPIITVTVYEENKRSDDVKNSLQLENTPTSE</sequence>
<feature type="compositionally biased region" description="Polar residues" evidence="1">
    <location>
        <begin position="2422"/>
        <end position="2445"/>
    </location>
</feature>
<dbReference type="OrthoDB" id="9989103at2759"/>
<feature type="compositionally biased region" description="Basic and acidic residues" evidence="1">
    <location>
        <begin position="771"/>
        <end position="791"/>
    </location>
</feature>
<dbReference type="Proteomes" id="UP000053105">
    <property type="component" value="Unassembled WGS sequence"/>
</dbReference>
<evidence type="ECO:0000313" key="3">
    <source>
        <dbReference type="EMBL" id="KOX70198.1"/>
    </source>
</evidence>
<feature type="domain" description="Tudor" evidence="2">
    <location>
        <begin position="516"/>
        <end position="572"/>
    </location>
</feature>
<evidence type="ECO:0000256" key="1">
    <source>
        <dbReference type="SAM" id="MobiDB-lite"/>
    </source>
</evidence>
<feature type="compositionally biased region" description="Basic and acidic residues" evidence="1">
    <location>
        <begin position="816"/>
        <end position="831"/>
    </location>
</feature>
<gene>
    <name evidence="3" type="ORF">WN51_05634</name>
</gene>
<feature type="region of interest" description="Disordered" evidence="1">
    <location>
        <begin position="724"/>
        <end position="846"/>
    </location>
</feature>
<feature type="compositionally biased region" description="Basic and acidic residues" evidence="1">
    <location>
        <begin position="724"/>
        <end position="733"/>
    </location>
</feature>
<dbReference type="InterPro" id="IPR050621">
    <property type="entry name" value="Tudor_domain_containing"/>
</dbReference>
<organism evidence="3 4">
    <name type="scientific">Melipona quadrifasciata</name>
    <dbReference type="NCBI Taxonomy" id="166423"/>
    <lineage>
        <taxon>Eukaryota</taxon>
        <taxon>Metazoa</taxon>
        <taxon>Ecdysozoa</taxon>
        <taxon>Arthropoda</taxon>
        <taxon>Hexapoda</taxon>
        <taxon>Insecta</taxon>
        <taxon>Pterygota</taxon>
        <taxon>Neoptera</taxon>
        <taxon>Endopterygota</taxon>
        <taxon>Hymenoptera</taxon>
        <taxon>Apocrita</taxon>
        <taxon>Aculeata</taxon>
        <taxon>Apoidea</taxon>
        <taxon>Anthophila</taxon>
        <taxon>Apidae</taxon>
        <taxon>Melipona</taxon>
    </lineage>
</organism>
<dbReference type="SUPFAM" id="SSF63748">
    <property type="entry name" value="Tudor/PWWP/MBT"/>
    <property type="match status" value="10"/>
</dbReference>
<feature type="domain" description="Tudor" evidence="2">
    <location>
        <begin position="1366"/>
        <end position="1423"/>
    </location>
</feature>
<dbReference type="SMART" id="SM00333">
    <property type="entry name" value="TUDOR"/>
    <property type="match status" value="10"/>
</dbReference>
<feature type="region of interest" description="Disordered" evidence="1">
    <location>
        <begin position="2465"/>
        <end position="2484"/>
    </location>
</feature>
<feature type="domain" description="Tudor" evidence="2">
    <location>
        <begin position="2117"/>
        <end position="2175"/>
    </location>
</feature>
<protein>
    <submittedName>
        <fullName evidence="3">Maternal protein tudor</fullName>
    </submittedName>
</protein>
<accession>A0A0N0BDI0</accession>
<feature type="domain" description="Tudor" evidence="2">
    <location>
        <begin position="1151"/>
        <end position="1210"/>
    </location>
</feature>
<feature type="region of interest" description="Disordered" evidence="1">
    <location>
        <begin position="2409"/>
        <end position="2456"/>
    </location>
</feature>
<evidence type="ECO:0000313" key="4">
    <source>
        <dbReference type="Proteomes" id="UP000053105"/>
    </source>
</evidence>
<evidence type="ECO:0000259" key="2">
    <source>
        <dbReference type="PROSITE" id="PS50304"/>
    </source>
</evidence>
<feature type="domain" description="Tudor" evidence="2">
    <location>
        <begin position="1545"/>
        <end position="1603"/>
    </location>
</feature>
<dbReference type="PANTHER" id="PTHR22948:SF72">
    <property type="entry name" value="TUDOR DOMAIN-CONTAINING PROTEIN"/>
    <property type="match status" value="1"/>
</dbReference>
<dbReference type="CDD" id="cd20379">
    <property type="entry name" value="Tudor_dTUD-like"/>
    <property type="match status" value="1"/>
</dbReference>